<comment type="caution">
    <text evidence="1">The sequence shown here is derived from an EMBL/GenBank/DDBJ whole genome shotgun (WGS) entry which is preliminary data.</text>
</comment>
<name>U6SSC0_9BACI</name>
<dbReference type="GO" id="GO:0046983">
    <property type="term" value="F:protein dimerization activity"/>
    <property type="evidence" value="ECO:0007669"/>
    <property type="project" value="InterPro"/>
</dbReference>
<gene>
    <name evidence="1" type="ORF">A33I_07540</name>
</gene>
<dbReference type="PATRIC" id="fig|1188261.3.peg.902"/>
<dbReference type="Pfam" id="PF09388">
    <property type="entry name" value="SpoOE-like"/>
    <property type="match status" value="1"/>
</dbReference>
<keyword evidence="2" id="KW-1185">Reference proteome</keyword>
<accession>U6SSC0</accession>
<dbReference type="InterPro" id="IPR018540">
    <property type="entry name" value="Spo0E-like"/>
</dbReference>
<sequence>MLSIKIELKRRQMFKLAKKYGFTSPQTVKCSQELDDLLNQVQFKQNAETDMKGV</sequence>
<dbReference type="InterPro" id="IPR053028">
    <property type="entry name" value="Spo0E-like_phosphatase"/>
</dbReference>
<evidence type="ECO:0000313" key="2">
    <source>
        <dbReference type="Proteomes" id="UP000017170"/>
    </source>
</evidence>
<evidence type="ECO:0008006" key="3">
    <source>
        <dbReference type="Google" id="ProtNLM"/>
    </source>
</evidence>
<dbReference type="InterPro" id="IPR037208">
    <property type="entry name" value="Spo0E-like_sf"/>
</dbReference>
<dbReference type="Proteomes" id="UP000017170">
    <property type="component" value="Unassembled WGS sequence"/>
</dbReference>
<proteinExistence type="predicted"/>
<dbReference type="PANTHER" id="PTHR41263:SF1">
    <property type="entry name" value="ASPARTYL-PHOSPHATE PHOSPHATASE YISI"/>
    <property type="match status" value="1"/>
</dbReference>
<dbReference type="SUPFAM" id="SSF140500">
    <property type="entry name" value="BAS1536-like"/>
    <property type="match status" value="1"/>
</dbReference>
<dbReference type="AlphaFoldDB" id="U6SSC0"/>
<organism evidence="1 2">
    <name type="scientific">Alkalihalophilus marmarensis DSM 21297</name>
    <dbReference type="NCBI Taxonomy" id="1188261"/>
    <lineage>
        <taxon>Bacteria</taxon>
        <taxon>Bacillati</taxon>
        <taxon>Bacillota</taxon>
        <taxon>Bacilli</taxon>
        <taxon>Bacillales</taxon>
        <taxon>Bacillaceae</taxon>
        <taxon>Alkalihalophilus</taxon>
    </lineage>
</organism>
<dbReference type="Gene3D" id="4.10.280.10">
    <property type="entry name" value="Helix-loop-helix DNA-binding domain"/>
    <property type="match status" value="1"/>
</dbReference>
<dbReference type="GO" id="GO:0043937">
    <property type="term" value="P:regulation of sporulation"/>
    <property type="evidence" value="ECO:0007669"/>
    <property type="project" value="InterPro"/>
</dbReference>
<reference evidence="1 2" key="1">
    <citation type="journal article" date="2013" name="Genome Announc.">
        <title>Genome Sequence of the Extreme Obligate Alkaliphile Bacillus marmarensis Strain DSM 21297.</title>
        <authorList>
            <person name="Wernick D.G."/>
            <person name="Choi K.Y."/>
            <person name="Tat C.A."/>
            <person name="Lafontaine Rivera J.G."/>
            <person name="Liao J.C."/>
        </authorList>
    </citation>
    <scope>NUCLEOTIDE SEQUENCE [LARGE SCALE GENOMIC DNA]</scope>
    <source>
        <strain evidence="1 2">DSM 21297</strain>
    </source>
</reference>
<dbReference type="PANTHER" id="PTHR41263">
    <property type="entry name" value="ASPARTYL-PHOSPHATE PHOSPHATASE YISI"/>
    <property type="match status" value="1"/>
</dbReference>
<evidence type="ECO:0000313" key="1">
    <source>
        <dbReference type="EMBL" id="ERN54272.1"/>
    </source>
</evidence>
<protein>
    <recommendedName>
        <fullName evidence="3">Spo0E like sporulation regulatory protein</fullName>
    </recommendedName>
</protein>
<dbReference type="InterPro" id="IPR036638">
    <property type="entry name" value="HLH_DNA-bd_sf"/>
</dbReference>
<dbReference type="RefSeq" id="WP_022627238.1">
    <property type="nucleotide sequence ID" value="NZ_ATAE01000008.1"/>
</dbReference>
<dbReference type="EMBL" id="ATAE01000008">
    <property type="protein sequence ID" value="ERN54272.1"/>
    <property type="molecule type" value="Genomic_DNA"/>
</dbReference>